<gene>
    <name evidence="7" type="ORF">NCTC11636_00530</name>
</gene>
<accession>A0A448HEN7</accession>
<feature type="transmembrane region" description="Helical" evidence="5">
    <location>
        <begin position="41"/>
        <end position="59"/>
    </location>
</feature>
<organism evidence="7 8">
    <name type="scientific">Actinomyces howellii</name>
    <dbReference type="NCBI Taxonomy" id="52771"/>
    <lineage>
        <taxon>Bacteria</taxon>
        <taxon>Bacillati</taxon>
        <taxon>Actinomycetota</taxon>
        <taxon>Actinomycetes</taxon>
        <taxon>Actinomycetales</taxon>
        <taxon>Actinomycetaceae</taxon>
        <taxon>Actinomyces</taxon>
    </lineage>
</organism>
<protein>
    <submittedName>
        <fullName evidence="7">Lipid A core - O-antigen ligase and related enzymes</fullName>
    </submittedName>
</protein>
<dbReference type="InterPro" id="IPR007016">
    <property type="entry name" value="O-antigen_ligase-rel_domated"/>
</dbReference>
<dbReference type="Pfam" id="PF04932">
    <property type="entry name" value="Wzy_C"/>
    <property type="match status" value="1"/>
</dbReference>
<evidence type="ECO:0000256" key="3">
    <source>
        <dbReference type="ARBA" id="ARBA00022989"/>
    </source>
</evidence>
<dbReference type="RefSeq" id="WP_126381739.1">
    <property type="nucleotide sequence ID" value="NZ_LR134350.1"/>
</dbReference>
<evidence type="ECO:0000256" key="1">
    <source>
        <dbReference type="ARBA" id="ARBA00004141"/>
    </source>
</evidence>
<dbReference type="GO" id="GO:0016874">
    <property type="term" value="F:ligase activity"/>
    <property type="evidence" value="ECO:0007669"/>
    <property type="project" value="UniProtKB-KW"/>
</dbReference>
<evidence type="ECO:0000313" key="8">
    <source>
        <dbReference type="Proteomes" id="UP000266895"/>
    </source>
</evidence>
<dbReference type="PANTHER" id="PTHR37422:SF13">
    <property type="entry name" value="LIPOPOLYSACCHARIDE BIOSYNTHESIS PROTEIN PA4999-RELATED"/>
    <property type="match status" value="1"/>
</dbReference>
<name>A0A448HEN7_9ACTO</name>
<evidence type="ECO:0000256" key="2">
    <source>
        <dbReference type="ARBA" id="ARBA00022692"/>
    </source>
</evidence>
<sequence length="441" mass="47013">MSSTAEAAGLIRPAPLVPARPRSGASLAPATRGRLQRCYPLRYLGLMGVCLVLMKPIMVGQDPSLAPLVKVATAGVLAGLALLYLVRRTALSTVLVLFVLYRLSFLAPTVYRGGDLLNWGYTTLSQLGLVMLIDLHAQADGESRRRLLRVIADLLLAYLLVNYVMIMTGTGAVAPLGDGLYDQHSYLLGIRTRVTDCIFPAVLVSLLHDSTTARRWGWRTVLAIATGVVQIVTLQVATAYVGLAVALVFYALVLARPRRGGLLSMRGVTVLGVAVSVLVVLLRVQTAFAPAIRVLLGKSVDLTGRTDIWDTALPILGRSPLLGYGINDSFGAFVPGAAGLLWQAHNQYLQIIHDGGLVALGLFLALLTAASARADASACSPWARAALVSVYAAMSVMAVSEIYVYNMGLFFLIPFLASRAGELLPPDDERRGMHGLPVTAG</sequence>
<feature type="transmembrane region" description="Helical" evidence="5">
    <location>
        <begin position="239"/>
        <end position="255"/>
    </location>
</feature>
<evidence type="ECO:0000259" key="6">
    <source>
        <dbReference type="Pfam" id="PF04932"/>
    </source>
</evidence>
<dbReference type="KEGG" id="ahw:NCTC11636_00530"/>
<evidence type="ECO:0000256" key="5">
    <source>
        <dbReference type="SAM" id="Phobius"/>
    </source>
</evidence>
<evidence type="ECO:0000313" key="7">
    <source>
        <dbReference type="EMBL" id="VEG26447.1"/>
    </source>
</evidence>
<feature type="transmembrane region" description="Helical" evidence="5">
    <location>
        <begin position="351"/>
        <end position="370"/>
    </location>
</feature>
<feature type="domain" description="O-antigen ligase-related" evidence="6">
    <location>
        <begin position="223"/>
        <end position="364"/>
    </location>
</feature>
<reference evidence="7 8" key="1">
    <citation type="submission" date="2018-12" db="EMBL/GenBank/DDBJ databases">
        <authorList>
            <consortium name="Pathogen Informatics"/>
        </authorList>
    </citation>
    <scope>NUCLEOTIDE SEQUENCE [LARGE SCALE GENOMIC DNA]</scope>
    <source>
        <strain evidence="7 8">NCTC11636</strain>
    </source>
</reference>
<dbReference type="PANTHER" id="PTHR37422">
    <property type="entry name" value="TEICHURONIC ACID BIOSYNTHESIS PROTEIN TUAE"/>
    <property type="match status" value="1"/>
</dbReference>
<proteinExistence type="predicted"/>
<feature type="transmembrane region" description="Helical" evidence="5">
    <location>
        <begin position="65"/>
        <end position="86"/>
    </location>
</feature>
<comment type="subcellular location">
    <subcellularLocation>
        <location evidence="1">Membrane</location>
        <topology evidence="1">Multi-pass membrane protein</topology>
    </subcellularLocation>
</comment>
<feature type="transmembrane region" description="Helical" evidence="5">
    <location>
        <begin position="382"/>
        <end position="399"/>
    </location>
</feature>
<feature type="transmembrane region" description="Helical" evidence="5">
    <location>
        <begin position="147"/>
        <end position="166"/>
    </location>
</feature>
<feature type="transmembrane region" description="Helical" evidence="5">
    <location>
        <begin position="267"/>
        <end position="292"/>
    </location>
</feature>
<keyword evidence="4 5" id="KW-0472">Membrane</keyword>
<evidence type="ECO:0000256" key="4">
    <source>
        <dbReference type="ARBA" id="ARBA00023136"/>
    </source>
</evidence>
<dbReference type="Proteomes" id="UP000266895">
    <property type="component" value="Chromosome"/>
</dbReference>
<dbReference type="OrthoDB" id="1118146at2"/>
<dbReference type="GO" id="GO:0016020">
    <property type="term" value="C:membrane"/>
    <property type="evidence" value="ECO:0007669"/>
    <property type="project" value="UniProtKB-SubCell"/>
</dbReference>
<dbReference type="InterPro" id="IPR051533">
    <property type="entry name" value="WaaL-like"/>
</dbReference>
<keyword evidence="2 5" id="KW-0812">Transmembrane</keyword>
<dbReference type="AlphaFoldDB" id="A0A448HEN7"/>
<keyword evidence="7" id="KW-0436">Ligase</keyword>
<keyword evidence="8" id="KW-1185">Reference proteome</keyword>
<keyword evidence="3 5" id="KW-1133">Transmembrane helix</keyword>
<dbReference type="EMBL" id="LR134350">
    <property type="protein sequence ID" value="VEG26447.1"/>
    <property type="molecule type" value="Genomic_DNA"/>
</dbReference>